<evidence type="ECO:0000313" key="2">
    <source>
        <dbReference type="EMBL" id="MFE8701020.1"/>
    </source>
</evidence>
<protein>
    <recommendedName>
        <fullName evidence="4">Ribosome alternative rescue factor ArfA</fullName>
    </recommendedName>
</protein>
<name>A0ABW6K9Z5_9BACI</name>
<evidence type="ECO:0000256" key="1">
    <source>
        <dbReference type="SAM" id="MobiDB-lite"/>
    </source>
</evidence>
<feature type="region of interest" description="Disordered" evidence="1">
    <location>
        <begin position="1"/>
        <end position="48"/>
    </location>
</feature>
<dbReference type="EMBL" id="JBIACK010000004">
    <property type="protein sequence ID" value="MFE8701020.1"/>
    <property type="molecule type" value="Genomic_DNA"/>
</dbReference>
<evidence type="ECO:0000313" key="3">
    <source>
        <dbReference type="Proteomes" id="UP001601059"/>
    </source>
</evidence>
<feature type="compositionally biased region" description="Polar residues" evidence="1">
    <location>
        <begin position="11"/>
        <end position="28"/>
    </location>
</feature>
<dbReference type="RefSeq" id="WP_389360770.1">
    <property type="nucleotide sequence ID" value="NZ_JBIACK010000004.1"/>
</dbReference>
<proteinExistence type="predicted"/>
<comment type="caution">
    <text evidence="2">The sequence shown here is derived from an EMBL/GenBank/DDBJ whole genome shotgun (WGS) entry which is preliminary data.</text>
</comment>
<accession>A0ABW6K9Z5</accession>
<dbReference type="Proteomes" id="UP001601059">
    <property type="component" value="Unassembled WGS sequence"/>
</dbReference>
<keyword evidence="3" id="KW-1185">Reference proteome</keyword>
<sequence length="48" mass="5526">MKNQKKKSTIGEMSNSRLMWAINPTNRIKPSKKGKGSYNRKDAKRVAF</sequence>
<gene>
    <name evidence="2" type="ORF">ACFYKX_10365</name>
</gene>
<reference evidence="2 3" key="1">
    <citation type="submission" date="2024-08" db="EMBL/GenBank/DDBJ databases">
        <title>Two novel Cytobacillus novel species.</title>
        <authorList>
            <person name="Liu G."/>
        </authorList>
    </citation>
    <scope>NUCLEOTIDE SEQUENCE [LARGE SCALE GENOMIC DNA]</scope>
    <source>
        <strain evidence="2 3">FJAT-54145</strain>
    </source>
</reference>
<organism evidence="2 3">
    <name type="scientific">Cytobacillus spartinae</name>
    <dbReference type="NCBI Taxonomy" id="3299023"/>
    <lineage>
        <taxon>Bacteria</taxon>
        <taxon>Bacillati</taxon>
        <taxon>Bacillota</taxon>
        <taxon>Bacilli</taxon>
        <taxon>Bacillales</taxon>
        <taxon>Bacillaceae</taxon>
        <taxon>Cytobacillus</taxon>
    </lineage>
</organism>
<evidence type="ECO:0008006" key="4">
    <source>
        <dbReference type="Google" id="ProtNLM"/>
    </source>
</evidence>
<feature type="compositionally biased region" description="Basic and acidic residues" evidence="1">
    <location>
        <begin position="39"/>
        <end position="48"/>
    </location>
</feature>